<dbReference type="OrthoDB" id="240546at2759"/>
<dbReference type="STRING" id="1353009.A0A1Y2IRV9"/>
<evidence type="ECO:0000313" key="4">
    <source>
        <dbReference type="EMBL" id="OSD02951.1"/>
    </source>
</evidence>
<feature type="compositionally biased region" description="Polar residues" evidence="2">
    <location>
        <begin position="340"/>
        <end position="358"/>
    </location>
</feature>
<dbReference type="GO" id="GO:0035658">
    <property type="term" value="C:Mon1-Ccz1 complex"/>
    <property type="evidence" value="ECO:0007669"/>
    <property type="project" value="InterPro"/>
</dbReference>
<feature type="compositionally biased region" description="Polar residues" evidence="2">
    <location>
        <begin position="421"/>
        <end position="433"/>
    </location>
</feature>
<dbReference type="EMBL" id="KZ084102">
    <property type="protein sequence ID" value="OSD02951.1"/>
    <property type="molecule type" value="Genomic_DNA"/>
</dbReference>
<dbReference type="PANTHER" id="PTHR13056:SF0">
    <property type="entry name" value="VACUOLAR FUSION PROTEIN CCZ1 HOMOLOG-RELATED"/>
    <property type="match status" value="1"/>
</dbReference>
<evidence type="ECO:0000256" key="1">
    <source>
        <dbReference type="ARBA" id="ARBA00005352"/>
    </source>
</evidence>
<reference evidence="4 5" key="1">
    <citation type="journal article" date="2015" name="Biotechnol. Biofuels">
        <title>Enhanced degradation of softwood versus hardwood by the white-rot fungus Pycnoporus coccineus.</title>
        <authorList>
            <person name="Couturier M."/>
            <person name="Navarro D."/>
            <person name="Chevret D."/>
            <person name="Henrissat B."/>
            <person name="Piumi F."/>
            <person name="Ruiz-Duenas F.J."/>
            <person name="Martinez A.T."/>
            <person name="Grigoriev I.V."/>
            <person name="Riley R."/>
            <person name="Lipzen A."/>
            <person name="Berrin J.G."/>
            <person name="Master E.R."/>
            <person name="Rosso M.N."/>
        </authorList>
    </citation>
    <scope>NUCLEOTIDE SEQUENCE [LARGE SCALE GENOMIC DNA]</scope>
    <source>
        <strain evidence="4 5">BRFM310</strain>
    </source>
</reference>
<proteinExistence type="inferred from homology"/>
<dbReference type="AlphaFoldDB" id="A0A1Y2IRV9"/>
<accession>A0A1Y2IRV9</accession>
<protein>
    <recommendedName>
        <fullName evidence="3">CCZ1/INTU/HSP4 first Longin domain-containing protein</fullName>
    </recommendedName>
</protein>
<dbReference type="Pfam" id="PF19031">
    <property type="entry name" value="Intu_longin_1"/>
    <property type="match status" value="1"/>
</dbReference>
<evidence type="ECO:0000313" key="5">
    <source>
        <dbReference type="Proteomes" id="UP000193067"/>
    </source>
</evidence>
<feature type="domain" description="CCZ1/INTU/HSP4 first Longin" evidence="3">
    <location>
        <begin position="9"/>
        <end position="165"/>
    </location>
</feature>
<feature type="compositionally biased region" description="Low complexity" evidence="2">
    <location>
        <begin position="434"/>
        <end position="453"/>
    </location>
</feature>
<feature type="region of interest" description="Disordered" evidence="2">
    <location>
        <begin position="406"/>
        <end position="487"/>
    </location>
</feature>
<dbReference type="GO" id="GO:0016192">
    <property type="term" value="P:vesicle-mediated transport"/>
    <property type="evidence" value="ECO:0007669"/>
    <property type="project" value="InterPro"/>
</dbReference>
<evidence type="ECO:0000259" key="3">
    <source>
        <dbReference type="Pfam" id="PF19031"/>
    </source>
</evidence>
<feature type="region of interest" description="Disordered" evidence="2">
    <location>
        <begin position="340"/>
        <end position="394"/>
    </location>
</feature>
<feature type="region of interest" description="Disordered" evidence="2">
    <location>
        <begin position="267"/>
        <end position="306"/>
    </location>
</feature>
<organism evidence="4 5">
    <name type="scientific">Trametes coccinea (strain BRFM310)</name>
    <name type="common">Pycnoporus coccineus</name>
    <dbReference type="NCBI Taxonomy" id="1353009"/>
    <lineage>
        <taxon>Eukaryota</taxon>
        <taxon>Fungi</taxon>
        <taxon>Dikarya</taxon>
        <taxon>Basidiomycota</taxon>
        <taxon>Agaricomycotina</taxon>
        <taxon>Agaricomycetes</taxon>
        <taxon>Polyporales</taxon>
        <taxon>Polyporaceae</taxon>
        <taxon>Trametes</taxon>
    </lineage>
</organism>
<dbReference type="InterPro" id="IPR043987">
    <property type="entry name" value="CCZ1/INTU/HSP4_longin_1"/>
</dbReference>
<dbReference type="InterPro" id="IPR013176">
    <property type="entry name" value="Ccz1"/>
</dbReference>
<dbReference type="PANTHER" id="PTHR13056">
    <property type="entry name" value="VACUOLAR FUSION PROTEIN CCZ1 HOMOLOG-RELATED"/>
    <property type="match status" value="1"/>
</dbReference>
<feature type="compositionally biased region" description="Basic and acidic residues" evidence="2">
    <location>
        <begin position="113"/>
        <end position="130"/>
    </location>
</feature>
<dbReference type="Proteomes" id="UP000193067">
    <property type="component" value="Unassembled WGS sequence"/>
</dbReference>
<comment type="similarity">
    <text evidence="1">Belongs to the CCZ1 family.</text>
</comment>
<keyword evidence="5" id="KW-1185">Reference proteome</keyword>
<gene>
    <name evidence="4" type="ORF">PYCCODRAFT_1477255</name>
</gene>
<sequence>MSRIPPSLLYLTIYNPTLKPATLHPDDEDAEEVAHILFHTAREHAVSRDRILRQVGLAKALVNFSEMFNAGVPCENVHSQARRMIMLSPEPNFWIHACYELAKTPRPPPSTSKSKESSKSKSKGKEKEQPSRPAVLYDYHDGSLHDEALRTHFQRGYEDFKLLHGSFTSVLSSLGQEALELQLERFFTIWAWKWDIQDEDFGTHLGVPLHPLHDRLTPLLEEFSSKLPHELMTFALIPPYVIPPRTPRYPAALVRYVLSRIPPPPTPVARNNSSGPSPPPVAPAVSSKPPAPASTKLESKADESATASTILGMPALPPMNLGLDMKNLKWTWPGYLTFGKSNAGSKTSTTPQTPSAGTVVTPPTPSVADPPSTTAQEGLHPEAAAKDGSTKRETLEVDTASLLEAISTESMGSHTRAASPAPSTLSRSTQLPESSGKPAGEGASAGPSAASSPVHEQGQGGEPESGAPQPGPMQQPPWSGGTGESAPRPAREFLRAIVHLASESDPLATEKKRVLHLTHRGCTVAIVVDIDHTLDVEKAADAAVEAIESMTRVIEDDKQQSKEQQIPSATKILQPKDRYVLVTDDGYTTSSPPRFDSRSEHLYDAQQLLHSAHDVQEVFSRGQNPQHWSVARRGLSLGAGAGAAGGEEGGEAYMEVARKEATLTDVDNALAGAVRRCAARV</sequence>
<feature type="region of interest" description="Disordered" evidence="2">
    <location>
        <begin position="104"/>
        <end position="132"/>
    </location>
</feature>
<name>A0A1Y2IRV9_TRAC3</name>
<feature type="compositionally biased region" description="Basic and acidic residues" evidence="2">
    <location>
        <begin position="379"/>
        <end position="394"/>
    </location>
</feature>
<evidence type="ECO:0000256" key="2">
    <source>
        <dbReference type="SAM" id="MobiDB-lite"/>
    </source>
</evidence>